<dbReference type="InterPro" id="IPR036638">
    <property type="entry name" value="HLH_DNA-bd_sf"/>
</dbReference>
<reference evidence="8 9" key="1">
    <citation type="submission" date="2018-04" db="EMBL/GenBank/DDBJ databases">
        <authorList>
            <person name="Vogel A."/>
        </authorList>
    </citation>
    <scope>NUCLEOTIDE SEQUENCE [LARGE SCALE GENOMIC DNA]</scope>
</reference>
<keyword evidence="3" id="KW-0238">DNA-binding</keyword>
<dbReference type="Pfam" id="PF00010">
    <property type="entry name" value="HLH"/>
    <property type="match status" value="1"/>
</dbReference>
<keyword evidence="2" id="KW-0805">Transcription regulation</keyword>
<feature type="region of interest" description="Disordered" evidence="6">
    <location>
        <begin position="143"/>
        <end position="186"/>
    </location>
</feature>
<name>A0A484NSV7_9ASTE</name>
<evidence type="ECO:0000259" key="7">
    <source>
        <dbReference type="PROSITE" id="PS50888"/>
    </source>
</evidence>
<dbReference type="AlphaFoldDB" id="A0A484NSV7"/>
<keyword evidence="5" id="KW-0539">Nucleus</keyword>
<evidence type="ECO:0000256" key="3">
    <source>
        <dbReference type="ARBA" id="ARBA00023125"/>
    </source>
</evidence>
<feature type="compositionally biased region" description="Basic and acidic residues" evidence="6">
    <location>
        <begin position="160"/>
        <end position="171"/>
    </location>
</feature>
<organism evidence="8 9">
    <name type="scientific">Cuscuta campestris</name>
    <dbReference type="NCBI Taxonomy" id="132261"/>
    <lineage>
        <taxon>Eukaryota</taxon>
        <taxon>Viridiplantae</taxon>
        <taxon>Streptophyta</taxon>
        <taxon>Embryophyta</taxon>
        <taxon>Tracheophyta</taxon>
        <taxon>Spermatophyta</taxon>
        <taxon>Magnoliopsida</taxon>
        <taxon>eudicotyledons</taxon>
        <taxon>Gunneridae</taxon>
        <taxon>Pentapetalae</taxon>
        <taxon>asterids</taxon>
        <taxon>lamiids</taxon>
        <taxon>Solanales</taxon>
        <taxon>Convolvulaceae</taxon>
        <taxon>Cuscuteae</taxon>
        <taxon>Cuscuta</taxon>
        <taxon>Cuscuta subgen. Grammica</taxon>
        <taxon>Cuscuta sect. Cleistogrammica</taxon>
    </lineage>
</organism>
<dbReference type="GO" id="GO:0005634">
    <property type="term" value="C:nucleus"/>
    <property type="evidence" value="ECO:0007669"/>
    <property type="project" value="UniProtKB-SubCell"/>
</dbReference>
<evidence type="ECO:0000256" key="2">
    <source>
        <dbReference type="ARBA" id="ARBA00023015"/>
    </source>
</evidence>
<sequence>MAATSLISYCPNWEPTHDNININNIFLDFSETPDDAAAPVFLPDQPHPLDTYHHHQQLEPPAAASELLLGGFNSDCDFLLLPESSPPFDTLFDSSSSGGGDFFSVPPQELEPHPKRQKLHHDCGGITQNAFGVFIPNPPLLREFEPPPPPELPPFPAHGGLEEAERKREGPAGKTLSPQSIAARERRRRITEKTHELGKLIPGGQKMNTAEMFQAAYNYIKFMQAQVSVLQSCMSLSQVSNYCLFINFH</sequence>
<dbReference type="SMART" id="SM00353">
    <property type="entry name" value="HLH"/>
    <property type="match status" value="1"/>
</dbReference>
<dbReference type="GO" id="GO:0000978">
    <property type="term" value="F:RNA polymerase II cis-regulatory region sequence-specific DNA binding"/>
    <property type="evidence" value="ECO:0007669"/>
    <property type="project" value="TreeGrafter"/>
</dbReference>
<keyword evidence="4" id="KW-0804">Transcription</keyword>
<dbReference type="InterPro" id="IPR011598">
    <property type="entry name" value="bHLH_dom"/>
</dbReference>
<keyword evidence="9" id="KW-1185">Reference proteome</keyword>
<evidence type="ECO:0000256" key="4">
    <source>
        <dbReference type="ARBA" id="ARBA00023163"/>
    </source>
</evidence>
<proteinExistence type="predicted"/>
<feature type="compositionally biased region" description="Pro residues" evidence="6">
    <location>
        <begin position="146"/>
        <end position="156"/>
    </location>
</feature>
<dbReference type="PANTHER" id="PTHR16223:SF49">
    <property type="entry name" value="TRANSCRIPTION FACTOR BHLH52-RELATED"/>
    <property type="match status" value="1"/>
</dbReference>
<evidence type="ECO:0000313" key="8">
    <source>
        <dbReference type="EMBL" id="VFR03559.1"/>
    </source>
</evidence>
<gene>
    <name evidence="8" type="ORF">CCAM_LOCUS45334</name>
</gene>
<evidence type="ECO:0000256" key="6">
    <source>
        <dbReference type="SAM" id="MobiDB-lite"/>
    </source>
</evidence>
<dbReference type="PANTHER" id="PTHR16223">
    <property type="entry name" value="TRANSCRIPTION FACTOR BHLH83-RELATED"/>
    <property type="match status" value="1"/>
</dbReference>
<dbReference type="EMBL" id="OOIL02006896">
    <property type="protein sequence ID" value="VFR03559.1"/>
    <property type="molecule type" value="Genomic_DNA"/>
</dbReference>
<dbReference type="GO" id="GO:0000981">
    <property type="term" value="F:DNA-binding transcription factor activity, RNA polymerase II-specific"/>
    <property type="evidence" value="ECO:0007669"/>
    <property type="project" value="TreeGrafter"/>
</dbReference>
<accession>A0A484NSV7</accession>
<evidence type="ECO:0000256" key="5">
    <source>
        <dbReference type="ARBA" id="ARBA00023242"/>
    </source>
</evidence>
<comment type="subcellular location">
    <subcellularLocation>
        <location evidence="1">Nucleus</location>
    </subcellularLocation>
</comment>
<dbReference type="SUPFAM" id="SSF47459">
    <property type="entry name" value="HLH, helix-loop-helix DNA-binding domain"/>
    <property type="match status" value="1"/>
</dbReference>
<feature type="domain" description="BHLH" evidence="7">
    <location>
        <begin position="174"/>
        <end position="223"/>
    </location>
</feature>
<protein>
    <recommendedName>
        <fullName evidence="7">BHLH domain-containing protein</fullName>
    </recommendedName>
</protein>
<dbReference type="PROSITE" id="PS50888">
    <property type="entry name" value="BHLH"/>
    <property type="match status" value="1"/>
</dbReference>
<evidence type="ECO:0000313" key="9">
    <source>
        <dbReference type="Proteomes" id="UP000595140"/>
    </source>
</evidence>
<dbReference type="OrthoDB" id="1921534at2759"/>
<evidence type="ECO:0000256" key="1">
    <source>
        <dbReference type="ARBA" id="ARBA00004123"/>
    </source>
</evidence>
<dbReference type="InterPro" id="IPR045843">
    <property type="entry name" value="IND-like"/>
</dbReference>
<dbReference type="GO" id="GO:0046983">
    <property type="term" value="F:protein dimerization activity"/>
    <property type="evidence" value="ECO:0007669"/>
    <property type="project" value="InterPro"/>
</dbReference>
<dbReference type="Proteomes" id="UP000595140">
    <property type="component" value="Unassembled WGS sequence"/>
</dbReference>
<dbReference type="Gene3D" id="4.10.280.10">
    <property type="entry name" value="Helix-loop-helix DNA-binding domain"/>
    <property type="match status" value="1"/>
</dbReference>